<organism evidence="7 8">
    <name type="scientific">Periconia macrospinosa</name>
    <dbReference type="NCBI Taxonomy" id="97972"/>
    <lineage>
        <taxon>Eukaryota</taxon>
        <taxon>Fungi</taxon>
        <taxon>Dikarya</taxon>
        <taxon>Ascomycota</taxon>
        <taxon>Pezizomycotina</taxon>
        <taxon>Dothideomycetes</taxon>
        <taxon>Pleosporomycetidae</taxon>
        <taxon>Pleosporales</taxon>
        <taxon>Massarineae</taxon>
        <taxon>Periconiaceae</taxon>
        <taxon>Periconia</taxon>
    </lineage>
</organism>
<dbReference type="Pfam" id="PF01565">
    <property type="entry name" value="FAD_binding_4"/>
    <property type="match status" value="1"/>
</dbReference>
<keyword evidence="4" id="KW-0274">FAD</keyword>
<dbReference type="InterPro" id="IPR036318">
    <property type="entry name" value="FAD-bd_PCMH-like_sf"/>
</dbReference>
<evidence type="ECO:0000256" key="5">
    <source>
        <dbReference type="ARBA" id="ARBA00023002"/>
    </source>
</evidence>
<evidence type="ECO:0000256" key="4">
    <source>
        <dbReference type="ARBA" id="ARBA00022827"/>
    </source>
</evidence>
<dbReference type="PANTHER" id="PTHR42973">
    <property type="entry name" value="BINDING OXIDOREDUCTASE, PUTATIVE (AFU_ORTHOLOGUE AFUA_1G17690)-RELATED"/>
    <property type="match status" value="1"/>
</dbReference>
<evidence type="ECO:0000259" key="6">
    <source>
        <dbReference type="PROSITE" id="PS51387"/>
    </source>
</evidence>
<accession>A0A2V1ED59</accession>
<dbReference type="GO" id="GO:0071949">
    <property type="term" value="F:FAD binding"/>
    <property type="evidence" value="ECO:0007669"/>
    <property type="project" value="InterPro"/>
</dbReference>
<dbReference type="OrthoDB" id="415825at2759"/>
<evidence type="ECO:0000256" key="3">
    <source>
        <dbReference type="ARBA" id="ARBA00022630"/>
    </source>
</evidence>
<feature type="domain" description="FAD-binding PCMH-type" evidence="6">
    <location>
        <begin position="11"/>
        <end position="180"/>
    </location>
</feature>
<evidence type="ECO:0000313" key="7">
    <source>
        <dbReference type="EMBL" id="PVI07969.1"/>
    </source>
</evidence>
<gene>
    <name evidence="7" type="ORF">DM02DRAFT_237640</name>
</gene>
<dbReference type="PROSITE" id="PS51387">
    <property type="entry name" value="FAD_PCMH"/>
    <property type="match status" value="1"/>
</dbReference>
<dbReference type="Pfam" id="PF08031">
    <property type="entry name" value="BBE"/>
    <property type="match status" value="1"/>
</dbReference>
<evidence type="ECO:0000256" key="2">
    <source>
        <dbReference type="ARBA" id="ARBA00005466"/>
    </source>
</evidence>
<dbReference type="Gene3D" id="3.30.465.10">
    <property type="match status" value="1"/>
</dbReference>
<sequence length="424" mass="46307">MWPLRQMLQPRHVLPIHFDNIIRINILMMQVKYCAGKNIPFFAQNGGSGWAALNLTNGIIIDILPLNKVTFNTDKTQATIGGGVSVAEAMAAGAAAGAFILTGNCDCVGALGAYLGGGYGNLMGAYGFGVDNIISFNLVNAEGELKTVTEASDPDLFWAVRGAGPNFGIVTSAVIKSYPDSNLTAWSTALVFPGEQITDVVKAVEALRPNLKPSQNVFLYLTNNNGPVILVTGFLLHATVEEGKAAFAGLYALNPVFENSGVLPYAQWNAGAASFCLREQRKPGHSVGISQLHPEQWQEIWDRYVEFRNKPGAENSVVIIEIYNLAKGRSIPSSTASWPHRDVNAQAIVIPWYTDASLDNDAIAFAQKVRNIWKSTETKSTTYINFAQGDEGLEAIYGDSLPRLQTLKRKYDPENRFNQWFNIQ</sequence>
<keyword evidence="3" id="KW-0285">Flavoprotein</keyword>
<comment type="cofactor">
    <cofactor evidence="1">
        <name>FAD</name>
        <dbReference type="ChEBI" id="CHEBI:57692"/>
    </cofactor>
</comment>
<dbReference type="PANTHER" id="PTHR42973:SF39">
    <property type="entry name" value="FAD-BINDING PCMH-TYPE DOMAIN-CONTAINING PROTEIN"/>
    <property type="match status" value="1"/>
</dbReference>
<proteinExistence type="inferred from homology"/>
<dbReference type="InterPro" id="IPR006094">
    <property type="entry name" value="Oxid_FAD_bind_N"/>
</dbReference>
<dbReference type="Proteomes" id="UP000244855">
    <property type="component" value="Unassembled WGS sequence"/>
</dbReference>
<comment type="similarity">
    <text evidence="2">Belongs to the oxygen-dependent FAD-linked oxidoreductase family.</text>
</comment>
<keyword evidence="5" id="KW-0560">Oxidoreductase</keyword>
<dbReference type="AlphaFoldDB" id="A0A2V1ED59"/>
<dbReference type="InterPro" id="IPR016169">
    <property type="entry name" value="FAD-bd_PCMH_sub2"/>
</dbReference>
<dbReference type="InterPro" id="IPR016166">
    <property type="entry name" value="FAD-bd_PCMH"/>
</dbReference>
<name>A0A2V1ED59_9PLEO</name>
<keyword evidence="8" id="KW-1185">Reference proteome</keyword>
<dbReference type="InterPro" id="IPR050416">
    <property type="entry name" value="FAD-linked_Oxidoreductase"/>
</dbReference>
<dbReference type="InterPro" id="IPR012951">
    <property type="entry name" value="BBE"/>
</dbReference>
<protein>
    <submittedName>
        <fullName evidence="7">FAD-binding domain-containing protein</fullName>
    </submittedName>
</protein>
<dbReference type="GO" id="GO:0016491">
    <property type="term" value="F:oxidoreductase activity"/>
    <property type="evidence" value="ECO:0007669"/>
    <property type="project" value="UniProtKB-KW"/>
</dbReference>
<dbReference type="Gene3D" id="3.40.462.20">
    <property type="match status" value="1"/>
</dbReference>
<evidence type="ECO:0000256" key="1">
    <source>
        <dbReference type="ARBA" id="ARBA00001974"/>
    </source>
</evidence>
<dbReference type="SUPFAM" id="SSF56176">
    <property type="entry name" value="FAD-binding/transporter-associated domain-like"/>
    <property type="match status" value="1"/>
</dbReference>
<dbReference type="EMBL" id="KZ805302">
    <property type="protein sequence ID" value="PVI07969.1"/>
    <property type="molecule type" value="Genomic_DNA"/>
</dbReference>
<evidence type="ECO:0000313" key="8">
    <source>
        <dbReference type="Proteomes" id="UP000244855"/>
    </source>
</evidence>
<reference evidence="7 8" key="1">
    <citation type="journal article" date="2018" name="Sci. Rep.">
        <title>Comparative genomics provides insights into the lifestyle and reveals functional heterogeneity of dark septate endophytic fungi.</title>
        <authorList>
            <person name="Knapp D.G."/>
            <person name="Nemeth J.B."/>
            <person name="Barry K."/>
            <person name="Hainaut M."/>
            <person name="Henrissat B."/>
            <person name="Johnson J."/>
            <person name="Kuo A."/>
            <person name="Lim J.H.P."/>
            <person name="Lipzen A."/>
            <person name="Nolan M."/>
            <person name="Ohm R.A."/>
            <person name="Tamas L."/>
            <person name="Grigoriev I.V."/>
            <person name="Spatafora J.W."/>
            <person name="Nagy L.G."/>
            <person name="Kovacs G.M."/>
        </authorList>
    </citation>
    <scope>NUCLEOTIDE SEQUENCE [LARGE SCALE GENOMIC DNA]</scope>
    <source>
        <strain evidence="7 8">DSE2036</strain>
    </source>
</reference>
<dbReference type="STRING" id="97972.A0A2V1ED59"/>